<dbReference type="OrthoDB" id="120856at2"/>
<accession>A0A1I5SVJ7</accession>
<dbReference type="STRING" id="1079859.SAMN04515674_105232"/>
<gene>
    <name evidence="2" type="ORF">SAMN04515674_105232</name>
</gene>
<dbReference type="SUPFAM" id="SSF54427">
    <property type="entry name" value="NTF2-like"/>
    <property type="match status" value="1"/>
</dbReference>
<organism evidence="2 3">
    <name type="scientific">Pseudarcicella hirudinis</name>
    <dbReference type="NCBI Taxonomy" id="1079859"/>
    <lineage>
        <taxon>Bacteria</taxon>
        <taxon>Pseudomonadati</taxon>
        <taxon>Bacteroidota</taxon>
        <taxon>Cytophagia</taxon>
        <taxon>Cytophagales</taxon>
        <taxon>Flectobacillaceae</taxon>
        <taxon>Pseudarcicella</taxon>
    </lineage>
</organism>
<dbReference type="Proteomes" id="UP000199306">
    <property type="component" value="Unassembled WGS sequence"/>
</dbReference>
<dbReference type="Gene3D" id="3.10.450.50">
    <property type="match status" value="1"/>
</dbReference>
<dbReference type="Pfam" id="PF14534">
    <property type="entry name" value="DUF4440"/>
    <property type="match status" value="1"/>
</dbReference>
<dbReference type="EMBL" id="FOXH01000005">
    <property type="protein sequence ID" value="SFP74738.1"/>
    <property type="molecule type" value="Genomic_DNA"/>
</dbReference>
<dbReference type="AlphaFoldDB" id="A0A1I5SVJ7"/>
<name>A0A1I5SVJ7_9BACT</name>
<dbReference type="RefSeq" id="WP_092016775.1">
    <property type="nucleotide sequence ID" value="NZ_FOXH01000005.1"/>
</dbReference>
<protein>
    <recommendedName>
        <fullName evidence="1">DUF4440 domain-containing protein</fullName>
    </recommendedName>
</protein>
<feature type="domain" description="DUF4440" evidence="1">
    <location>
        <begin position="27"/>
        <end position="134"/>
    </location>
</feature>
<dbReference type="InterPro" id="IPR032710">
    <property type="entry name" value="NTF2-like_dom_sf"/>
</dbReference>
<proteinExistence type="predicted"/>
<evidence type="ECO:0000259" key="1">
    <source>
        <dbReference type="Pfam" id="PF14534"/>
    </source>
</evidence>
<evidence type="ECO:0000313" key="3">
    <source>
        <dbReference type="Proteomes" id="UP000199306"/>
    </source>
</evidence>
<keyword evidence="3" id="KW-1185">Reference proteome</keyword>
<dbReference type="InterPro" id="IPR027843">
    <property type="entry name" value="DUF4440"/>
</dbReference>
<evidence type="ECO:0000313" key="2">
    <source>
        <dbReference type="EMBL" id="SFP74738.1"/>
    </source>
</evidence>
<reference evidence="2 3" key="1">
    <citation type="submission" date="2016-10" db="EMBL/GenBank/DDBJ databases">
        <authorList>
            <person name="de Groot N.N."/>
        </authorList>
    </citation>
    <scope>NUCLEOTIDE SEQUENCE [LARGE SCALE GENOMIC DNA]</scope>
    <source>
        <strain evidence="3">E92,LMG 26720,CCM 7988</strain>
    </source>
</reference>
<sequence>MKKLLFLGIFLFGFQSFGQLSKDKQTILDILDRQTRAWNEGNLENFMKGYWESDSLMYIGKSGVKYGYHTTLANYKKNYPNLATMGKLKFDIIKVDFPAKDVCFLVGKWHLTRPEKGDIEGHYTLLWKKINGKWFIVADHSS</sequence>